<protein>
    <submittedName>
        <fullName evidence="4">DNA-binding CsgD family transcriptional regulator</fullName>
    </submittedName>
</protein>
<evidence type="ECO:0000313" key="4">
    <source>
        <dbReference type="EMBL" id="MBB4928181.1"/>
    </source>
</evidence>
<dbReference type="Pfam" id="PF13191">
    <property type="entry name" value="AAA_16"/>
    <property type="match status" value="1"/>
</dbReference>
<sequence length="943" mass="100728">MNALVRNYVGRETEVTELSRLAACAAAGRGRAAFIRGGPGLGKTALLELCASIAQRLGMQVLHGNTAELEGQLPFAAVSTCLGVTAFSADPRRMQVADVMRGAGRYGVPGSLGGKGEADFATVTAFLALVDDLCAQGPVALLIDDLQWADAASVLVLHRLVRSVHELPLWIVGTYRPGPCATDLHPLTQASGDQRSVSIELQHLDTQATSAITASLVSGAPGSSLSEMVDRAAGNPLYIKELVAALLADGAIEVHDGIADLNPGTPVPSLTSVITHRLRFLSDEVLQALRVAAVLGSRCTATDLAAVLDMRTHDLLPLLQAAHTAGVLLDSGGRLLFRHDLIRHVLYDAIPGSARALLHLRAAQALATTDAPLEHIANHLLHSPPRGGDFLVSWLLQAAGRLTTRAPELTLTLLDQALDLVEAGDMRYASLQLHRAVALLSSGQLAEAEESARLTVARTTDPILTSSARWIIVHASFARGRPDRAFTETGHARSSPVVSSAESIRFHAFGSLCLLAMGDVAQATRVAAEAQHEAERHGDAGALAHSLCTLALSRFRNTPNIESTALLLQACQLAPATLHPAESLGLQLGLANCYIDLDCVDDARGTAAAIGPVAERTGGVYLPWYYLTCALLDFNTGNWDDALAQIEAGLEASEAFGMSRALRALGSLIALHRGQRHYSDLVSANATRDRGTLAWFYEYLSLWASALMDEVQGNPRRAFTRLSSAFDNGVGHLPPHTALGSLGPNLVRLALDQGHRSYAWHVSSVIEARAEPIGGPHQHGDAYRCQGLITHDPDLLVEAARVYQTAHRPLWEGHCYADAAEQLATDGRLADARAMLNRALDIYVRLGAQWDATQAAARLRVVGVRRGPLGPRREARSGWDSVTATEHIVAQHVAEGCSNPEIGGRMRISPRTVGSHVSSLLRKLGLTSRVELATEVIRRQREL</sequence>
<reference evidence="4 5" key="1">
    <citation type="submission" date="2020-08" db="EMBL/GenBank/DDBJ databases">
        <title>Sequencing the genomes of 1000 actinobacteria strains.</title>
        <authorList>
            <person name="Klenk H.-P."/>
        </authorList>
    </citation>
    <scope>NUCLEOTIDE SEQUENCE [LARGE SCALE GENOMIC DNA]</scope>
    <source>
        <strain evidence="4 5">DSM 41654</strain>
    </source>
</reference>
<dbReference type="EMBL" id="JACHJV010000002">
    <property type="protein sequence ID" value="MBB4928181.1"/>
    <property type="molecule type" value="Genomic_DNA"/>
</dbReference>
<dbReference type="PRINTS" id="PR00038">
    <property type="entry name" value="HTHLUXR"/>
</dbReference>
<keyword evidence="1" id="KW-0547">Nucleotide-binding</keyword>
<dbReference type="Pfam" id="PF00196">
    <property type="entry name" value="GerE"/>
    <property type="match status" value="1"/>
</dbReference>
<dbReference type="PANTHER" id="PTHR16305">
    <property type="entry name" value="TESTICULAR SOLUBLE ADENYLYL CYCLASE"/>
    <property type="match status" value="1"/>
</dbReference>
<gene>
    <name evidence="4" type="ORF">FHR34_007276</name>
</gene>
<dbReference type="InterPro" id="IPR000792">
    <property type="entry name" value="Tscrpt_reg_LuxR_C"/>
</dbReference>
<dbReference type="SUPFAM" id="SSF46894">
    <property type="entry name" value="C-terminal effector domain of the bipartite response regulators"/>
    <property type="match status" value="1"/>
</dbReference>
<keyword evidence="4" id="KW-0238">DNA-binding</keyword>
<comment type="caution">
    <text evidence="4">The sequence shown here is derived from an EMBL/GenBank/DDBJ whole genome shotgun (WGS) entry which is preliminary data.</text>
</comment>
<dbReference type="InterPro" id="IPR016032">
    <property type="entry name" value="Sig_transdc_resp-reg_C-effctor"/>
</dbReference>
<dbReference type="SMART" id="SM00421">
    <property type="entry name" value="HTH_LUXR"/>
    <property type="match status" value="1"/>
</dbReference>
<dbReference type="PROSITE" id="PS50043">
    <property type="entry name" value="HTH_LUXR_2"/>
    <property type="match status" value="1"/>
</dbReference>
<dbReference type="InterPro" id="IPR027417">
    <property type="entry name" value="P-loop_NTPase"/>
</dbReference>
<feature type="domain" description="HTH luxR-type" evidence="3">
    <location>
        <begin position="875"/>
        <end position="940"/>
    </location>
</feature>
<evidence type="ECO:0000259" key="3">
    <source>
        <dbReference type="PROSITE" id="PS50043"/>
    </source>
</evidence>
<organism evidence="4 5">
    <name type="scientific">Kitasatospora kifunensis</name>
    <name type="common">Streptomyces kifunensis</name>
    <dbReference type="NCBI Taxonomy" id="58351"/>
    <lineage>
        <taxon>Bacteria</taxon>
        <taxon>Bacillati</taxon>
        <taxon>Actinomycetota</taxon>
        <taxon>Actinomycetes</taxon>
        <taxon>Kitasatosporales</taxon>
        <taxon>Streptomycetaceae</taxon>
        <taxon>Kitasatospora</taxon>
    </lineage>
</organism>
<dbReference type="GO" id="GO:0005524">
    <property type="term" value="F:ATP binding"/>
    <property type="evidence" value="ECO:0007669"/>
    <property type="project" value="UniProtKB-KW"/>
</dbReference>
<dbReference type="GO" id="GO:0004016">
    <property type="term" value="F:adenylate cyclase activity"/>
    <property type="evidence" value="ECO:0007669"/>
    <property type="project" value="TreeGrafter"/>
</dbReference>
<dbReference type="SUPFAM" id="SSF52540">
    <property type="entry name" value="P-loop containing nucleoside triphosphate hydrolases"/>
    <property type="match status" value="1"/>
</dbReference>
<dbReference type="AlphaFoldDB" id="A0A7W7RB87"/>
<name>A0A7W7RB87_KITKI</name>
<dbReference type="RefSeq" id="WP_184945144.1">
    <property type="nucleotide sequence ID" value="NZ_JACHJV010000002.1"/>
</dbReference>
<dbReference type="InterPro" id="IPR036388">
    <property type="entry name" value="WH-like_DNA-bd_sf"/>
</dbReference>
<dbReference type="InterPro" id="IPR041664">
    <property type="entry name" value="AAA_16"/>
</dbReference>
<dbReference type="Gene3D" id="1.10.10.10">
    <property type="entry name" value="Winged helix-like DNA-binding domain superfamily/Winged helix DNA-binding domain"/>
    <property type="match status" value="1"/>
</dbReference>
<dbReference type="PROSITE" id="PS00622">
    <property type="entry name" value="HTH_LUXR_1"/>
    <property type="match status" value="1"/>
</dbReference>
<evidence type="ECO:0000256" key="1">
    <source>
        <dbReference type="ARBA" id="ARBA00022741"/>
    </source>
</evidence>
<keyword evidence="5" id="KW-1185">Reference proteome</keyword>
<proteinExistence type="predicted"/>
<evidence type="ECO:0000313" key="5">
    <source>
        <dbReference type="Proteomes" id="UP000540506"/>
    </source>
</evidence>
<evidence type="ECO:0000256" key="2">
    <source>
        <dbReference type="ARBA" id="ARBA00022840"/>
    </source>
</evidence>
<dbReference type="GO" id="GO:0003677">
    <property type="term" value="F:DNA binding"/>
    <property type="evidence" value="ECO:0007669"/>
    <property type="project" value="UniProtKB-KW"/>
</dbReference>
<accession>A0A7W7RB87</accession>
<dbReference type="GO" id="GO:0005737">
    <property type="term" value="C:cytoplasm"/>
    <property type="evidence" value="ECO:0007669"/>
    <property type="project" value="TreeGrafter"/>
</dbReference>
<dbReference type="Proteomes" id="UP000540506">
    <property type="component" value="Unassembled WGS sequence"/>
</dbReference>
<dbReference type="PANTHER" id="PTHR16305:SF35">
    <property type="entry name" value="TRANSCRIPTIONAL ACTIVATOR DOMAIN"/>
    <property type="match status" value="1"/>
</dbReference>
<keyword evidence="2" id="KW-0067">ATP-binding</keyword>
<dbReference type="GO" id="GO:0006355">
    <property type="term" value="P:regulation of DNA-templated transcription"/>
    <property type="evidence" value="ECO:0007669"/>
    <property type="project" value="InterPro"/>
</dbReference>
<dbReference type="CDD" id="cd06170">
    <property type="entry name" value="LuxR_C_like"/>
    <property type="match status" value="1"/>
</dbReference>